<evidence type="ECO:0000313" key="2">
    <source>
        <dbReference type="EMBL" id="KAA9160736.1"/>
    </source>
</evidence>
<accession>A0A5N0V2Y1</accession>
<gene>
    <name evidence="2" type="ORF">FPZ12_016460</name>
</gene>
<dbReference type="InterPro" id="IPR013022">
    <property type="entry name" value="Xyl_isomerase-like_TIM-brl"/>
</dbReference>
<dbReference type="PANTHER" id="PTHR12110:SF53">
    <property type="entry name" value="BLR5974 PROTEIN"/>
    <property type="match status" value="1"/>
</dbReference>
<dbReference type="PANTHER" id="PTHR12110">
    <property type="entry name" value="HYDROXYPYRUVATE ISOMERASE"/>
    <property type="match status" value="1"/>
</dbReference>
<organism evidence="2 3">
    <name type="scientific">Amycolatopsis acidicola</name>
    <dbReference type="NCBI Taxonomy" id="2596893"/>
    <lineage>
        <taxon>Bacteria</taxon>
        <taxon>Bacillati</taxon>
        <taxon>Actinomycetota</taxon>
        <taxon>Actinomycetes</taxon>
        <taxon>Pseudonocardiales</taxon>
        <taxon>Pseudonocardiaceae</taxon>
        <taxon>Amycolatopsis</taxon>
    </lineage>
</organism>
<dbReference type="InterPro" id="IPR050312">
    <property type="entry name" value="IolE/XylAMocC-like"/>
</dbReference>
<dbReference type="EMBL" id="VMNW02000020">
    <property type="protein sequence ID" value="KAA9160736.1"/>
    <property type="molecule type" value="Genomic_DNA"/>
</dbReference>
<dbReference type="InterPro" id="IPR036237">
    <property type="entry name" value="Xyl_isomerase-like_sf"/>
</dbReference>
<dbReference type="OrthoDB" id="3615236at2"/>
<keyword evidence="3" id="KW-1185">Reference proteome</keyword>
<name>A0A5N0V2Y1_9PSEU</name>
<sequence length="331" mass="37028">MTGHSVKRGVSLYSFQEEYFLRQLGLEQCIQKAVSIGALGIETIAEQMMPGFPNLSDEFYAQWHKWVATYGFTPTAHDMFAELKLYKDRPRPVGEMVEELRLDIDHTAKLGASIIRILALTPPEVVDKAAGYAAERGIKLLTEIHAPHRFDSQWMEDVMAVAEKWGGEVVGLMPDLGIFVERLPRVVWERGIRDGADPGFVAKVIDVYDSGADPSSLPQEAAERGLSPATVSVAFAATRYINEDPRGMLDYMPYIHHIQAKFYEMVDDEHEYSIPYDKIIATLVEGGYDGYLSSEYEGNRHIQDAFAVDSVEQVRRHHAMMAALLGEGGEA</sequence>
<comment type="caution">
    <text evidence="2">The sequence shown here is derived from an EMBL/GenBank/DDBJ whole genome shotgun (WGS) entry which is preliminary data.</text>
</comment>
<evidence type="ECO:0000313" key="3">
    <source>
        <dbReference type="Proteomes" id="UP000319769"/>
    </source>
</evidence>
<dbReference type="Proteomes" id="UP000319769">
    <property type="component" value="Unassembled WGS sequence"/>
</dbReference>
<dbReference type="Gene3D" id="3.20.20.150">
    <property type="entry name" value="Divalent-metal-dependent TIM barrel enzymes"/>
    <property type="match status" value="1"/>
</dbReference>
<reference evidence="2" key="1">
    <citation type="submission" date="2019-09" db="EMBL/GenBank/DDBJ databases">
        <authorList>
            <person name="Teo W.F.A."/>
            <person name="Duangmal K."/>
        </authorList>
    </citation>
    <scope>NUCLEOTIDE SEQUENCE [LARGE SCALE GENOMIC DNA]</scope>
    <source>
        <strain evidence="2">K81G1</strain>
    </source>
</reference>
<dbReference type="SUPFAM" id="SSF51658">
    <property type="entry name" value="Xylose isomerase-like"/>
    <property type="match status" value="1"/>
</dbReference>
<feature type="domain" description="Xylose isomerase-like TIM barrel" evidence="1">
    <location>
        <begin position="30"/>
        <end position="303"/>
    </location>
</feature>
<dbReference type="Pfam" id="PF01261">
    <property type="entry name" value="AP_endonuc_2"/>
    <property type="match status" value="1"/>
</dbReference>
<proteinExistence type="predicted"/>
<evidence type="ECO:0000259" key="1">
    <source>
        <dbReference type="Pfam" id="PF01261"/>
    </source>
</evidence>
<protein>
    <submittedName>
        <fullName evidence="2">TIM barrel protein</fullName>
    </submittedName>
</protein>
<dbReference type="RefSeq" id="WP_144748087.1">
    <property type="nucleotide sequence ID" value="NZ_VMNW02000020.1"/>
</dbReference>
<dbReference type="AlphaFoldDB" id="A0A5N0V2Y1"/>